<name>A0AAW0XAK5_CHEQU</name>
<dbReference type="EMBL" id="JARKIK010000043">
    <property type="protein sequence ID" value="KAK8736675.1"/>
    <property type="molecule type" value="Genomic_DNA"/>
</dbReference>
<keyword evidence="3 7" id="KW-0812">Transmembrane</keyword>
<feature type="region of interest" description="Disordered" evidence="6">
    <location>
        <begin position="90"/>
        <end position="116"/>
    </location>
</feature>
<dbReference type="InterPro" id="IPR000727">
    <property type="entry name" value="T_SNARE_dom"/>
</dbReference>
<evidence type="ECO:0000256" key="5">
    <source>
        <dbReference type="ARBA" id="ARBA00023136"/>
    </source>
</evidence>
<evidence type="ECO:0000256" key="3">
    <source>
        <dbReference type="ARBA" id="ARBA00022692"/>
    </source>
</evidence>
<evidence type="ECO:0000256" key="7">
    <source>
        <dbReference type="SAM" id="Phobius"/>
    </source>
</evidence>
<sequence>REVTESVTQRRQASVGTIQHALLSNKLRISIPQVEKQVDELIARLDDWELRDLTPAERERRIRLCEKFQSSLKKAHMDFNERKYRSVGPAENAASGWGVEDDREDSSADLSTDELRQQQQRLLQEQESGLEVLSQVVSQQKRIASAIGTEVDEHNELLDEIADRTDNTQNRIVDETGQISVITEKSRTWPYWMVIALLFMAIIIVAIW</sequence>
<reference evidence="9 10" key="1">
    <citation type="journal article" date="2024" name="BMC Genomics">
        <title>Genome assembly of redclaw crayfish (Cherax quadricarinatus) provides insights into its immune adaptation and hypoxia tolerance.</title>
        <authorList>
            <person name="Liu Z."/>
            <person name="Zheng J."/>
            <person name="Li H."/>
            <person name="Fang K."/>
            <person name="Wang S."/>
            <person name="He J."/>
            <person name="Zhou D."/>
            <person name="Weng S."/>
            <person name="Chi M."/>
            <person name="Gu Z."/>
            <person name="He J."/>
            <person name="Li F."/>
            <person name="Wang M."/>
        </authorList>
    </citation>
    <scope>NUCLEOTIDE SEQUENCE [LARGE SCALE GENOMIC DNA]</scope>
    <source>
        <strain evidence="9">ZL_2023a</strain>
    </source>
</reference>
<dbReference type="PROSITE" id="PS50192">
    <property type="entry name" value="T_SNARE"/>
    <property type="match status" value="1"/>
</dbReference>
<keyword evidence="2" id="KW-0813">Transport</keyword>
<dbReference type="PANTHER" id="PTHR12791">
    <property type="entry name" value="GOLGI SNARE BET1-RELATED"/>
    <property type="match status" value="1"/>
</dbReference>
<evidence type="ECO:0000256" key="4">
    <source>
        <dbReference type="ARBA" id="ARBA00022989"/>
    </source>
</evidence>
<dbReference type="AlphaFoldDB" id="A0AAW0XAK5"/>
<evidence type="ECO:0000313" key="10">
    <source>
        <dbReference type="Proteomes" id="UP001445076"/>
    </source>
</evidence>
<evidence type="ECO:0000259" key="8">
    <source>
        <dbReference type="PROSITE" id="PS50192"/>
    </source>
</evidence>
<feature type="transmembrane region" description="Helical" evidence="7">
    <location>
        <begin position="189"/>
        <end position="207"/>
    </location>
</feature>
<evidence type="ECO:0000256" key="6">
    <source>
        <dbReference type="SAM" id="MobiDB-lite"/>
    </source>
</evidence>
<dbReference type="SUPFAM" id="SSF58038">
    <property type="entry name" value="SNARE fusion complex"/>
    <property type="match status" value="1"/>
</dbReference>
<dbReference type="SMART" id="SM00397">
    <property type="entry name" value="t_SNARE"/>
    <property type="match status" value="1"/>
</dbReference>
<keyword evidence="5 7" id="KW-0472">Membrane</keyword>
<gene>
    <name evidence="9" type="ORF">OTU49_004587</name>
</gene>
<organism evidence="9 10">
    <name type="scientific">Cherax quadricarinatus</name>
    <name type="common">Australian red claw crayfish</name>
    <dbReference type="NCBI Taxonomy" id="27406"/>
    <lineage>
        <taxon>Eukaryota</taxon>
        <taxon>Metazoa</taxon>
        <taxon>Ecdysozoa</taxon>
        <taxon>Arthropoda</taxon>
        <taxon>Crustacea</taxon>
        <taxon>Multicrustacea</taxon>
        <taxon>Malacostraca</taxon>
        <taxon>Eumalacostraca</taxon>
        <taxon>Eucarida</taxon>
        <taxon>Decapoda</taxon>
        <taxon>Pleocyemata</taxon>
        <taxon>Astacidea</taxon>
        <taxon>Parastacoidea</taxon>
        <taxon>Parastacidae</taxon>
        <taxon>Cherax</taxon>
    </lineage>
</organism>
<keyword evidence="4 7" id="KW-1133">Transmembrane helix</keyword>
<evidence type="ECO:0000256" key="2">
    <source>
        <dbReference type="ARBA" id="ARBA00022448"/>
    </source>
</evidence>
<proteinExistence type="predicted"/>
<feature type="domain" description="T-SNARE coiled-coil homology" evidence="8">
    <location>
        <begin position="120"/>
        <end position="182"/>
    </location>
</feature>
<accession>A0AAW0XAK5</accession>
<dbReference type="Proteomes" id="UP001445076">
    <property type="component" value="Unassembled WGS sequence"/>
</dbReference>
<dbReference type="GO" id="GO:0016020">
    <property type="term" value="C:membrane"/>
    <property type="evidence" value="ECO:0007669"/>
    <property type="project" value="UniProtKB-SubCell"/>
</dbReference>
<evidence type="ECO:0000256" key="1">
    <source>
        <dbReference type="ARBA" id="ARBA00004167"/>
    </source>
</evidence>
<comment type="caution">
    <text evidence="9">The sequence shown here is derived from an EMBL/GenBank/DDBJ whole genome shotgun (WGS) entry which is preliminary data.</text>
</comment>
<protein>
    <recommendedName>
        <fullName evidence="8">t-SNARE coiled-coil homology domain-containing protein</fullName>
    </recommendedName>
</protein>
<dbReference type="GO" id="GO:0005794">
    <property type="term" value="C:Golgi apparatus"/>
    <property type="evidence" value="ECO:0007669"/>
    <property type="project" value="UniProtKB-ARBA"/>
</dbReference>
<evidence type="ECO:0000313" key="9">
    <source>
        <dbReference type="EMBL" id="KAK8736675.1"/>
    </source>
</evidence>
<feature type="non-terminal residue" evidence="9">
    <location>
        <position position="1"/>
    </location>
</feature>
<comment type="subcellular location">
    <subcellularLocation>
        <location evidence="1">Membrane</location>
        <topology evidence="1">Single-pass membrane protein</topology>
    </subcellularLocation>
</comment>
<keyword evidence="10" id="KW-1185">Reference proteome</keyword>
<dbReference type="Gene3D" id="1.20.5.110">
    <property type="match status" value="1"/>
</dbReference>